<accession>A0ABY0MFE3</accession>
<dbReference type="InterPro" id="IPR056096">
    <property type="entry name" value="DUF7679"/>
</dbReference>
<dbReference type="Proteomes" id="UP000181860">
    <property type="component" value="Unassembled WGS sequence"/>
</dbReference>
<organism evidence="1 2">
    <name type="scientific">Lactobacillus kefiranofaciens</name>
    <dbReference type="NCBI Taxonomy" id="267818"/>
    <lineage>
        <taxon>Bacteria</taxon>
        <taxon>Bacillati</taxon>
        <taxon>Bacillota</taxon>
        <taxon>Bacilli</taxon>
        <taxon>Lactobacillales</taxon>
        <taxon>Lactobacillaceae</taxon>
        <taxon>Lactobacillus</taxon>
    </lineage>
</organism>
<evidence type="ECO:0000313" key="1">
    <source>
        <dbReference type="EMBL" id="SDA54754.1"/>
    </source>
</evidence>
<comment type="caution">
    <text evidence="1">The sequence shown here is derived from an EMBL/GenBank/DDBJ whole genome shotgun (WGS) entry which is preliminary data.</text>
</comment>
<evidence type="ECO:0000313" key="2">
    <source>
        <dbReference type="Proteomes" id="UP000181860"/>
    </source>
</evidence>
<name>A0ABY0MFE3_9LACO</name>
<dbReference type="EMBL" id="FMXC01000012">
    <property type="protein sequence ID" value="SDA54754.1"/>
    <property type="molecule type" value="Genomic_DNA"/>
</dbReference>
<dbReference type="Pfam" id="PF24727">
    <property type="entry name" value="DUF7679"/>
    <property type="match status" value="1"/>
</dbReference>
<keyword evidence="2" id="KW-1185">Reference proteome</keyword>
<protein>
    <submittedName>
        <fullName evidence="1">Uncharacterized protein</fullName>
    </submittedName>
</protein>
<sequence>MLTNCFINIPLSSYNKNNQAVIGVGRVIQMKYRAHTDTRLCVRGQFVPPEKLKKRFFSCYHYLKHDYGKLSKVNILFDLYFWRRKVRKENLTNHFF</sequence>
<proteinExistence type="predicted"/>
<reference evidence="1 2" key="1">
    <citation type="submission" date="2016-10" db="EMBL/GenBank/DDBJ databases">
        <authorList>
            <person name="Varghese N."/>
            <person name="Submissions S."/>
        </authorList>
    </citation>
    <scope>NUCLEOTIDE SEQUENCE [LARGE SCALE GENOMIC DNA]</scope>
    <source>
        <strain evidence="1 2">ATCC 43761</strain>
    </source>
</reference>
<gene>
    <name evidence="1" type="ORF">SAMN02983011_01261</name>
</gene>